<reference evidence="4 5" key="1">
    <citation type="submission" date="2018-08" db="EMBL/GenBank/DDBJ databases">
        <title>A genome reference for cultivated species of the human gut microbiota.</title>
        <authorList>
            <person name="Zou Y."/>
            <person name="Xue W."/>
            <person name="Luo G."/>
        </authorList>
    </citation>
    <scope>NUCLEOTIDE SEQUENCE [LARGE SCALE GENOMIC DNA]</scope>
    <source>
        <strain evidence="4 5">AF24-29</strain>
    </source>
</reference>
<dbReference type="Proteomes" id="UP000284178">
    <property type="component" value="Unassembled WGS sequence"/>
</dbReference>
<keyword evidence="2" id="KW-0812">Transmembrane</keyword>
<dbReference type="InterPro" id="IPR001387">
    <property type="entry name" value="Cro/C1-type_HTH"/>
</dbReference>
<feature type="transmembrane region" description="Helical" evidence="2">
    <location>
        <begin position="301"/>
        <end position="320"/>
    </location>
</feature>
<sequence length="321" mass="36011">MKTLGEKIAGLRQERNMTQQAFADVMGVTRQAISNWERNKTEPDVAALKKIGQVFGIDMNELLTDIHLERQAIDTRPLTRLFLAILATHLGSLLWLCATTSTMKEALSRYGFRFVFVLIALSIYAVFTYCIRSRDFSLLSGYDPHAPYDLDVMADMTAAMATMILTDTLSFSILSCLLEGQLSESLSMVLFVMYLAGFVLSILLVNVKYKDRIYRDPDYPDKIRSGNRISIFFAAAVMAGAMILILSGMLGWVGHNSPKAAFQVLLFLPYILLNVVWMMIEQDKLHRLIERGEVYRFGKNTLGVAVADGILLGLILLISWA</sequence>
<comment type="caution">
    <text evidence="4">The sequence shown here is derived from an EMBL/GenBank/DDBJ whole genome shotgun (WGS) entry which is preliminary data.</text>
</comment>
<evidence type="ECO:0000313" key="5">
    <source>
        <dbReference type="Proteomes" id="UP000284178"/>
    </source>
</evidence>
<feature type="domain" description="HTH cro/C1-type" evidence="3">
    <location>
        <begin position="8"/>
        <end position="62"/>
    </location>
</feature>
<name>A0A412G5E7_9FIRM</name>
<dbReference type="Pfam" id="PF01381">
    <property type="entry name" value="HTH_3"/>
    <property type="match status" value="1"/>
</dbReference>
<dbReference type="GO" id="GO:0003677">
    <property type="term" value="F:DNA binding"/>
    <property type="evidence" value="ECO:0007669"/>
    <property type="project" value="UniProtKB-KW"/>
</dbReference>
<keyword evidence="5" id="KW-1185">Reference proteome</keyword>
<evidence type="ECO:0000256" key="1">
    <source>
        <dbReference type="ARBA" id="ARBA00023125"/>
    </source>
</evidence>
<dbReference type="EMBL" id="QRUP01000002">
    <property type="protein sequence ID" value="RGR76193.1"/>
    <property type="molecule type" value="Genomic_DNA"/>
</dbReference>
<dbReference type="CDD" id="cd00093">
    <property type="entry name" value="HTH_XRE"/>
    <property type="match status" value="1"/>
</dbReference>
<feature type="transmembrane region" description="Helical" evidence="2">
    <location>
        <begin position="260"/>
        <end position="280"/>
    </location>
</feature>
<feature type="transmembrane region" description="Helical" evidence="2">
    <location>
        <begin position="186"/>
        <end position="209"/>
    </location>
</feature>
<feature type="transmembrane region" description="Helical" evidence="2">
    <location>
        <begin position="78"/>
        <end position="98"/>
    </location>
</feature>
<dbReference type="AlphaFoldDB" id="A0A412G5E7"/>
<dbReference type="PANTHER" id="PTHR46558">
    <property type="entry name" value="TRACRIPTIONAL REGULATORY PROTEIN-RELATED-RELATED"/>
    <property type="match status" value="1"/>
</dbReference>
<evidence type="ECO:0000313" key="4">
    <source>
        <dbReference type="EMBL" id="RGR76193.1"/>
    </source>
</evidence>
<keyword evidence="2" id="KW-1133">Transmembrane helix</keyword>
<feature type="transmembrane region" description="Helical" evidence="2">
    <location>
        <begin position="229"/>
        <end position="254"/>
    </location>
</feature>
<evidence type="ECO:0000256" key="2">
    <source>
        <dbReference type="SAM" id="Phobius"/>
    </source>
</evidence>
<protein>
    <submittedName>
        <fullName evidence="4">XRE family transcriptional regulator</fullName>
    </submittedName>
</protein>
<feature type="transmembrane region" description="Helical" evidence="2">
    <location>
        <begin position="110"/>
        <end position="131"/>
    </location>
</feature>
<dbReference type="GeneID" id="83014227"/>
<dbReference type="SUPFAM" id="SSF47413">
    <property type="entry name" value="lambda repressor-like DNA-binding domains"/>
    <property type="match status" value="1"/>
</dbReference>
<dbReference type="PANTHER" id="PTHR46558:SF11">
    <property type="entry name" value="HTH-TYPE TRANSCRIPTIONAL REGULATOR XRE"/>
    <property type="match status" value="1"/>
</dbReference>
<keyword evidence="2" id="KW-0472">Membrane</keyword>
<evidence type="ECO:0000259" key="3">
    <source>
        <dbReference type="PROSITE" id="PS50943"/>
    </source>
</evidence>
<dbReference type="Gene3D" id="1.10.260.40">
    <property type="entry name" value="lambda repressor-like DNA-binding domains"/>
    <property type="match status" value="1"/>
</dbReference>
<dbReference type="SMART" id="SM00530">
    <property type="entry name" value="HTH_XRE"/>
    <property type="match status" value="1"/>
</dbReference>
<dbReference type="RefSeq" id="WP_117893122.1">
    <property type="nucleotide sequence ID" value="NZ_CABJCV010000002.1"/>
</dbReference>
<keyword evidence="1" id="KW-0238">DNA-binding</keyword>
<dbReference type="InterPro" id="IPR010982">
    <property type="entry name" value="Lambda_DNA-bd_dom_sf"/>
</dbReference>
<proteinExistence type="predicted"/>
<gene>
    <name evidence="4" type="ORF">DWY25_02230</name>
</gene>
<accession>A0A412G5E7</accession>
<organism evidence="4 5">
    <name type="scientific">Holdemania filiformis</name>
    <dbReference type="NCBI Taxonomy" id="61171"/>
    <lineage>
        <taxon>Bacteria</taxon>
        <taxon>Bacillati</taxon>
        <taxon>Bacillota</taxon>
        <taxon>Erysipelotrichia</taxon>
        <taxon>Erysipelotrichales</taxon>
        <taxon>Erysipelotrichaceae</taxon>
        <taxon>Holdemania</taxon>
    </lineage>
</organism>
<dbReference type="PROSITE" id="PS50943">
    <property type="entry name" value="HTH_CROC1"/>
    <property type="match status" value="1"/>
</dbReference>